<gene>
    <name evidence="10" type="primary">yicO</name>
    <name evidence="10" type="ordered locus">LMM7_0603</name>
</gene>
<dbReference type="InterPro" id="IPR006043">
    <property type="entry name" value="NCS2"/>
</dbReference>
<evidence type="ECO:0000256" key="8">
    <source>
        <dbReference type="PIRNR" id="PIRNR005353"/>
    </source>
</evidence>
<dbReference type="Pfam" id="PF00860">
    <property type="entry name" value="Xan_ur_permease"/>
    <property type="match status" value="1"/>
</dbReference>
<sequence length="431" mass="45859">MDKFFKLRENKTTVRTEILAGLTTFLSMAYVLFVNPSMLATTGMELKAVFVATILASVVGSLAMGLIANYPIGLAPGMGLNAFFAYTVCAQWGIPWQTALAGVLVSGLVFICLTISGLREKIVNAIPTELKFAVGAGIGFFIAFLGLKNAGIIVPNESTIVALGDLHSGPVLLAVFGIVVTVAYMTIGWKGAIFFGMATTAVAGMLFGLIDVPTQVVSSVPSMESTFGQAIIHLPDIFTPQMLIVILTFFFIDFFDTAGTLVAVATQAGFVKDNKIPRAGRSLFSDSLATVFGAIFGTSTTTSYVESTAGVAVGGRTGLTAVVVAICFSLSLFFSPLLGVITSAVTTPALVIVGILMIGNVAHIDWTKFEVAVPSFFVILMMVLTFSIATGIAIGFIFYPITMVLKGRYKEVHPIMYVMMVLFILYFMFVV</sequence>
<feature type="transmembrane region" description="Helical" evidence="9">
    <location>
        <begin position="317"/>
        <end position="338"/>
    </location>
</feature>
<dbReference type="GO" id="GO:0005345">
    <property type="term" value="F:purine nucleobase transmembrane transporter activity"/>
    <property type="evidence" value="ECO:0007669"/>
    <property type="project" value="TreeGrafter"/>
</dbReference>
<comment type="subcellular location">
    <subcellularLocation>
        <location evidence="1 8">Cell membrane</location>
        <topology evidence="1 8">Multi-pass membrane protein</topology>
    </subcellularLocation>
</comment>
<evidence type="ECO:0000256" key="1">
    <source>
        <dbReference type="ARBA" id="ARBA00004651"/>
    </source>
</evidence>
<dbReference type="AlphaFoldDB" id="A0A0E0UTD9"/>
<keyword evidence="5 8" id="KW-0812">Transmembrane</keyword>
<feature type="transmembrane region" description="Helical" evidence="9">
    <location>
        <begin position="100"/>
        <end position="118"/>
    </location>
</feature>
<evidence type="ECO:0000256" key="2">
    <source>
        <dbReference type="ARBA" id="ARBA00005697"/>
    </source>
</evidence>
<organism evidence="10 11">
    <name type="scientific">Listeria monocytogenes serotype 4a (strain M7)</name>
    <dbReference type="NCBI Taxonomy" id="1030009"/>
    <lineage>
        <taxon>Bacteria</taxon>
        <taxon>Bacillati</taxon>
        <taxon>Bacillota</taxon>
        <taxon>Bacilli</taxon>
        <taxon>Bacillales</taxon>
        <taxon>Listeriaceae</taxon>
        <taxon>Listeria</taxon>
    </lineage>
</organism>
<dbReference type="PANTHER" id="PTHR43337:SF11">
    <property type="entry name" value="GUANINE_HYPOXANTHINE PERMEASE PBUG"/>
    <property type="match status" value="1"/>
</dbReference>
<evidence type="ECO:0000256" key="9">
    <source>
        <dbReference type="SAM" id="Phobius"/>
    </source>
</evidence>
<feature type="transmembrane region" description="Helical" evidence="9">
    <location>
        <begin position="376"/>
        <end position="399"/>
    </location>
</feature>
<feature type="transmembrane region" description="Helical" evidence="9">
    <location>
        <begin position="283"/>
        <end position="305"/>
    </location>
</feature>
<keyword evidence="7 8" id="KW-0472">Membrane</keyword>
<dbReference type="PIRSF" id="PIRSF005353">
    <property type="entry name" value="PbuG"/>
    <property type="match status" value="1"/>
</dbReference>
<feature type="transmembrane region" description="Helical" evidence="9">
    <location>
        <begin position="411"/>
        <end position="429"/>
    </location>
</feature>
<feature type="transmembrane region" description="Helical" evidence="9">
    <location>
        <begin position="130"/>
        <end position="147"/>
    </location>
</feature>
<name>A0A0E0UTD9_LISMM</name>
<accession>A0A0E0UTD9</accession>
<evidence type="ECO:0000256" key="3">
    <source>
        <dbReference type="ARBA" id="ARBA00022448"/>
    </source>
</evidence>
<dbReference type="PATRIC" id="fig|1030009.3.peg.594"/>
<feature type="transmembrane region" description="Helical" evidence="9">
    <location>
        <begin position="167"/>
        <end position="185"/>
    </location>
</feature>
<comment type="similarity">
    <text evidence="2 8">Belongs to the nucleobase:cation symporter-2 (NCS2) (TC 2.A.40) family. Azg-like subfamily.</text>
</comment>
<dbReference type="PANTHER" id="PTHR43337">
    <property type="entry name" value="XANTHINE/URACIL PERMEASE C887.17-RELATED"/>
    <property type="match status" value="1"/>
</dbReference>
<keyword evidence="4 8" id="KW-1003">Cell membrane</keyword>
<reference evidence="10 11" key="1">
    <citation type="journal article" date="2011" name="J. Bacteriol.">
        <title>Genome sequence of the nonpathogenic Listeria monocytogenes serovar 4a strain M7.</title>
        <authorList>
            <person name="Chen J."/>
            <person name="Xia Y."/>
            <person name="Cheng C."/>
            <person name="Fang C."/>
            <person name="Shan Y."/>
            <person name="Jin G."/>
            <person name="Fang W."/>
        </authorList>
    </citation>
    <scope>NUCLEOTIDE SEQUENCE [LARGE SCALE GENOMIC DNA]</scope>
    <source>
        <strain evidence="10 11">M7</strain>
    </source>
</reference>
<dbReference type="HOGENOM" id="CLU_024508_0_1_9"/>
<dbReference type="InterPro" id="IPR026033">
    <property type="entry name" value="Azg-like_bact_archaea"/>
</dbReference>
<evidence type="ECO:0000256" key="4">
    <source>
        <dbReference type="ARBA" id="ARBA00022475"/>
    </source>
</evidence>
<protein>
    <submittedName>
        <fullName evidence="10">Putative xanthine/uracil permease</fullName>
    </submittedName>
</protein>
<feature type="transmembrane region" description="Helical" evidence="9">
    <location>
        <begin position="46"/>
        <end position="67"/>
    </location>
</feature>
<dbReference type="InterPro" id="IPR045018">
    <property type="entry name" value="Azg-like"/>
</dbReference>
<keyword evidence="6 8" id="KW-1133">Transmembrane helix</keyword>
<dbReference type="Proteomes" id="UP000000486">
    <property type="component" value="Chromosome"/>
</dbReference>
<evidence type="ECO:0000256" key="6">
    <source>
        <dbReference type="ARBA" id="ARBA00022989"/>
    </source>
</evidence>
<keyword evidence="3 8" id="KW-0813">Transport</keyword>
<feature type="transmembrane region" description="Helical" evidence="9">
    <location>
        <begin position="12"/>
        <end position="34"/>
    </location>
</feature>
<evidence type="ECO:0000313" key="10">
    <source>
        <dbReference type="EMBL" id="AEH91609.1"/>
    </source>
</evidence>
<dbReference type="KEGG" id="lmq:LMM7_0603"/>
<evidence type="ECO:0000256" key="7">
    <source>
        <dbReference type="ARBA" id="ARBA00023136"/>
    </source>
</evidence>
<feature type="transmembrane region" description="Helical" evidence="9">
    <location>
        <begin position="345"/>
        <end position="364"/>
    </location>
</feature>
<proteinExistence type="inferred from homology"/>
<evidence type="ECO:0000313" key="11">
    <source>
        <dbReference type="Proteomes" id="UP000000486"/>
    </source>
</evidence>
<feature type="transmembrane region" description="Helical" evidence="9">
    <location>
        <begin position="74"/>
        <end position="94"/>
    </location>
</feature>
<evidence type="ECO:0000256" key="5">
    <source>
        <dbReference type="ARBA" id="ARBA00022692"/>
    </source>
</evidence>
<dbReference type="GO" id="GO:0005886">
    <property type="term" value="C:plasma membrane"/>
    <property type="evidence" value="ECO:0007669"/>
    <property type="project" value="UniProtKB-SubCell"/>
</dbReference>
<feature type="transmembrane region" description="Helical" evidence="9">
    <location>
        <begin position="192"/>
        <end position="210"/>
    </location>
</feature>
<dbReference type="EMBL" id="CP002816">
    <property type="protein sequence ID" value="AEH91609.1"/>
    <property type="molecule type" value="Genomic_DNA"/>
</dbReference>
<dbReference type="RefSeq" id="WP_003729313.1">
    <property type="nucleotide sequence ID" value="NC_017537.1"/>
</dbReference>